<dbReference type="Pfam" id="PF25954">
    <property type="entry name" value="Beta-barrel_RND_2"/>
    <property type="match status" value="1"/>
</dbReference>
<feature type="domain" description="Multidrug resistance protein MdtA-like alpha-helical hairpin" evidence="2">
    <location>
        <begin position="122"/>
        <end position="191"/>
    </location>
</feature>
<dbReference type="STRING" id="980251.GCA_001642875_04895"/>
<dbReference type="EMBL" id="CP042912">
    <property type="protein sequence ID" value="QEG25047.1"/>
    <property type="molecule type" value="Genomic_DNA"/>
</dbReference>
<dbReference type="PANTHER" id="PTHR30469">
    <property type="entry name" value="MULTIDRUG RESISTANCE PROTEIN MDTA"/>
    <property type="match status" value="1"/>
</dbReference>
<evidence type="ECO:0000259" key="2">
    <source>
        <dbReference type="Pfam" id="PF25876"/>
    </source>
</evidence>
<feature type="domain" description="Multidrug resistance protein MdtA-like barrel-sandwich hybrid" evidence="3">
    <location>
        <begin position="85"/>
        <end position="217"/>
    </location>
</feature>
<dbReference type="RefSeq" id="WP_075082703.1">
    <property type="nucleotide sequence ID" value="NZ_CP042912.1"/>
</dbReference>
<protein>
    <submittedName>
        <fullName evidence="5">Multidrug resistance protein MdtE</fullName>
    </submittedName>
</protein>
<dbReference type="InterPro" id="IPR058625">
    <property type="entry name" value="MdtA-like_BSH"/>
</dbReference>
<dbReference type="SUPFAM" id="SSF111369">
    <property type="entry name" value="HlyD-like secretion proteins"/>
    <property type="match status" value="1"/>
</dbReference>
<dbReference type="GO" id="GO:1990281">
    <property type="term" value="C:efflux pump complex"/>
    <property type="evidence" value="ECO:0007669"/>
    <property type="project" value="TreeGrafter"/>
</dbReference>
<dbReference type="InterPro" id="IPR006143">
    <property type="entry name" value="RND_pump_MFP"/>
</dbReference>
<dbReference type="Pfam" id="PF25917">
    <property type="entry name" value="BSH_RND"/>
    <property type="match status" value="1"/>
</dbReference>
<comment type="similarity">
    <text evidence="1">Belongs to the membrane fusion protein (MFP) (TC 8.A.1) family.</text>
</comment>
<evidence type="ECO:0000259" key="3">
    <source>
        <dbReference type="Pfam" id="PF25917"/>
    </source>
</evidence>
<dbReference type="Gene3D" id="2.40.420.20">
    <property type="match status" value="1"/>
</dbReference>
<dbReference type="PANTHER" id="PTHR30469:SF15">
    <property type="entry name" value="HLYD FAMILY OF SECRETION PROTEINS"/>
    <property type="match status" value="1"/>
</dbReference>
<evidence type="ECO:0000313" key="5">
    <source>
        <dbReference type="EMBL" id="QEG25047.1"/>
    </source>
</evidence>
<dbReference type="Pfam" id="PF25876">
    <property type="entry name" value="HH_MFP_RND"/>
    <property type="match status" value="1"/>
</dbReference>
<dbReference type="InterPro" id="IPR058624">
    <property type="entry name" value="MdtA-like_HH"/>
</dbReference>
<dbReference type="NCBIfam" id="TIGR01730">
    <property type="entry name" value="RND_mfp"/>
    <property type="match status" value="1"/>
</dbReference>
<dbReference type="Gene3D" id="1.10.287.470">
    <property type="entry name" value="Helix hairpin bin"/>
    <property type="match status" value="1"/>
</dbReference>
<proteinExistence type="inferred from homology"/>
<keyword evidence="6" id="KW-1185">Reference proteome</keyword>
<sequence>MSVAKRMSGFGKMLFRVIPIILGLVGLTFVIAWISGVFTEKIPPGESHPIVRTVGSQSTDVVHEVTKDYIQEAVGTLKAANRSVVSSKVLATIEQIHVAAGDFVSQGDLLVTLNTQELNARLNQARESLSGAQASRGEAESDFERNRRLFRSDAVSRQEYEVSERNLKVATANERRAQQAVKEAEVFLSYSRIVAPKSGRIVDRNAEPGDTTQPGQPILTLYDSQSLRLETPVPEGLAVKLKVGQVLSVHVDSIDQSFEATIDEVVPQADAASRSFLVKASLPRNDDLYEGMYGRLQIPAGARRHLCLATDAIRRIGQLEFVDVVMEDGSLQRRLIKTGRLGMPGRVEVLSGVNADEKVVVKGTSP</sequence>
<reference evidence="5 6" key="1">
    <citation type="submission" date="2019-08" db="EMBL/GenBank/DDBJ databases">
        <title>Deep-cultivation of Planctomycetes and their phenomic and genomic characterization uncovers novel biology.</title>
        <authorList>
            <person name="Wiegand S."/>
            <person name="Jogler M."/>
            <person name="Boedeker C."/>
            <person name="Pinto D."/>
            <person name="Vollmers J."/>
            <person name="Rivas-Marin E."/>
            <person name="Kohn T."/>
            <person name="Peeters S.H."/>
            <person name="Heuer A."/>
            <person name="Rast P."/>
            <person name="Oberbeckmann S."/>
            <person name="Bunk B."/>
            <person name="Jeske O."/>
            <person name="Meyerdierks A."/>
            <person name="Storesund J.E."/>
            <person name="Kallscheuer N."/>
            <person name="Luecker S."/>
            <person name="Lage O.M."/>
            <person name="Pohl T."/>
            <person name="Merkel B.J."/>
            <person name="Hornburger P."/>
            <person name="Mueller R.-W."/>
            <person name="Bruemmer F."/>
            <person name="Labrenz M."/>
            <person name="Spormann A.M."/>
            <person name="Op den Camp H."/>
            <person name="Overmann J."/>
            <person name="Amann R."/>
            <person name="Jetten M.S.M."/>
            <person name="Mascher T."/>
            <person name="Medema M.H."/>
            <person name="Devos D.P."/>
            <person name="Kaster A.-K."/>
            <person name="Ovreas L."/>
            <person name="Rohde M."/>
            <person name="Galperin M.Y."/>
            <person name="Jogler C."/>
        </authorList>
    </citation>
    <scope>NUCLEOTIDE SEQUENCE [LARGE SCALE GENOMIC DNA]</scope>
    <source>
        <strain evidence="5 6">FC18</strain>
    </source>
</reference>
<dbReference type="Gene3D" id="2.40.50.100">
    <property type="match status" value="1"/>
</dbReference>
<name>A0A5B9PEA9_9BACT</name>
<dbReference type="Gene3D" id="2.40.30.170">
    <property type="match status" value="1"/>
</dbReference>
<gene>
    <name evidence="5" type="primary">mdtE</name>
    <name evidence="5" type="ORF">MFFC18_49700</name>
</gene>
<dbReference type="KEGG" id="mff:MFFC18_49700"/>
<accession>A0A5B9PEA9</accession>
<evidence type="ECO:0000256" key="1">
    <source>
        <dbReference type="ARBA" id="ARBA00009477"/>
    </source>
</evidence>
<feature type="domain" description="CusB-like beta-barrel" evidence="4">
    <location>
        <begin position="230"/>
        <end position="298"/>
    </location>
</feature>
<dbReference type="OrthoDB" id="9778236at2"/>
<dbReference type="GO" id="GO:0015562">
    <property type="term" value="F:efflux transmembrane transporter activity"/>
    <property type="evidence" value="ECO:0007669"/>
    <property type="project" value="TreeGrafter"/>
</dbReference>
<dbReference type="AlphaFoldDB" id="A0A5B9PEA9"/>
<dbReference type="InterPro" id="IPR058792">
    <property type="entry name" value="Beta-barrel_RND_2"/>
</dbReference>
<dbReference type="Proteomes" id="UP000322214">
    <property type="component" value="Chromosome"/>
</dbReference>
<organism evidence="5 6">
    <name type="scientific">Mariniblastus fucicola</name>
    <dbReference type="NCBI Taxonomy" id="980251"/>
    <lineage>
        <taxon>Bacteria</taxon>
        <taxon>Pseudomonadati</taxon>
        <taxon>Planctomycetota</taxon>
        <taxon>Planctomycetia</taxon>
        <taxon>Pirellulales</taxon>
        <taxon>Pirellulaceae</taxon>
        <taxon>Mariniblastus</taxon>
    </lineage>
</organism>
<evidence type="ECO:0000259" key="4">
    <source>
        <dbReference type="Pfam" id="PF25954"/>
    </source>
</evidence>
<evidence type="ECO:0000313" key="6">
    <source>
        <dbReference type="Proteomes" id="UP000322214"/>
    </source>
</evidence>